<name>A0A9P8BV51_9FUNG</name>
<dbReference type="EMBL" id="JAHRHY010000005">
    <property type="protein sequence ID" value="KAG9069445.1"/>
    <property type="molecule type" value="Genomic_DNA"/>
</dbReference>
<dbReference type="GO" id="GO:0005615">
    <property type="term" value="C:extracellular space"/>
    <property type="evidence" value="ECO:0007669"/>
    <property type="project" value="InterPro"/>
</dbReference>
<sequence length="443" mass="48894">MCGVEAWNVLSKEYLSDKTKIPTVQTKTGGLHLYFRYNAALPSEIQRVSGAFFGSPEKTVEIDVLLDKKCMIGPGSAGYTFIEGRGYFENAPELPNEIIEILAPVKKEKKDSSEQVVAAELGESGSKAEATSRLVSLQLFKSVVDGIPSSCADNYQGWLRVVWAIADTVAKNGYDALDLADEFSKRSKSTYKGRADVEKVYCQSNGSITFGTLMQLSERKFGGSEDDDIELISDVKVFEELGHATSVKRIVENKDVKVISLELDDAGSDFIGYIRDHVPLFGDDLSAIHPEFGNGPSRCFLKDKDTIEFVYRTEQSGEHRIRVKNPWNSKKSYLTKYSNSKQVGKPVSSKKTLEILIDALETGCHSLLKERYNITIYNNGGDVINNYGTARDEETPVRSESALIQALLAGNPGIVDLFKFCDNGKANNFDGLFVCSSVSGVWK</sequence>
<dbReference type="PROSITE" id="PS01255">
    <property type="entry name" value="FETUIN_2"/>
    <property type="match status" value="1"/>
</dbReference>
<dbReference type="GO" id="GO:0016817">
    <property type="term" value="F:hydrolase activity, acting on acid anhydrides"/>
    <property type="evidence" value="ECO:0007669"/>
    <property type="project" value="InterPro"/>
</dbReference>
<comment type="caution">
    <text evidence="2">The sequence shown here is derived from an EMBL/GenBank/DDBJ whole genome shotgun (WGS) entry which is preliminary data.</text>
</comment>
<accession>A0A9P8BV51</accession>
<evidence type="ECO:0000259" key="1">
    <source>
        <dbReference type="Pfam" id="PF08707"/>
    </source>
</evidence>
<evidence type="ECO:0000313" key="3">
    <source>
        <dbReference type="Proteomes" id="UP000707451"/>
    </source>
</evidence>
<gene>
    <name evidence="2" type="ORF">KI688_010347</name>
</gene>
<protein>
    <recommendedName>
        <fullName evidence="1">Primase C-terminal 2 domain-containing protein</fullName>
    </recommendedName>
</protein>
<dbReference type="Proteomes" id="UP000707451">
    <property type="component" value="Unassembled WGS sequence"/>
</dbReference>
<evidence type="ECO:0000313" key="2">
    <source>
        <dbReference type="EMBL" id="KAG9069445.1"/>
    </source>
</evidence>
<proteinExistence type="predicted"/>
<dbReference type="Pfam" id="PF08707">
    <property type="entry name" value="PriCT_2"/>
    <property type="match status" value="1"/>
</dbReference>
<dbReference type="InterPro" id="IPR014819">
    <property type="entry name" value="PriCT_2"/>
</dbReference>
<organism evidence="2 3">
    <name type="scientific">Linnemannia hyalina</name>
    <dbReference type="NCBI Taxonomy" id="64524"/>
    <lineage>
        <taxon>Eukaryota</taxon>
        <taxon>Fungi</taxon>
        <taxon>Fungi incertae sedis</taxon>
        <taxon>Mucoromycota</taxon>
        <taxon>Mortierellomycotina</taxon>
        <taxon>Mortierellomycetes</taxon>
        <taxon>Mortierellales</taxon>
        <taxon>Mortierellaceae</taxon>
        <taxon>Linnemannia</taxon>
    </lineage>
</organism>
<dbReference type="InterPro" id="IPR001363">
    <property type="entry name" value="Prot_inh_fetuin_CS"/>
</dbReference>
<dbReference type="OrthoDB" id="2375545at2759"/>
<feature type="domain" description="Primase C-terminal 2" evidence="1">
    <location>
        <begin position="142"/>
        <end position="215"/>
    </location>
</feature>
<keyword evidence="3" id="KW-1185">Reference proteome</keyword>
<reference evidence="2" key="1">
    <citation type="submission" date="2021-06" db="EMBL/GenBank/DDBJ databases">
        <title>Genome Sequence of Mortierella hyaline Strain SCG-10, a Cold-Adapted, Nitrate-Reducing Fungus Isolated from Soil in Minnesota, USA.</title>
        <authorList>
            <person name="Aldossari N."/>
        </authorList>
    </citation>
    <scope>NUCLEOTIDE SEQUENCE</scope>
    <source>
        <strain evidence="2">SCG-10</strain>
    </source>
</reference>
<dbReference type="AlphaFoldDB" id="A0A9P8BV51"/>